<dbReference type="GO" id="GO:0008865">
    <property type="term" value="F:fructokinase activity"/>
    <property type="evidence" value="ECO:0007669"/>
    <property type="project" value="TreeGrafter"/>
</dbReference>
<comment type="similarity">
    <text evidence="3">Belongs to the hexokinase family.</text>
</comment>
<dbReference type="CDD" id="cd24000">
    <property type="entry name" value="ASKHA_NBD_HK"/>
    <property type="match status" value="1"/>
</dbReference>
<evidence type="ECO:0000313" key="12">
    <source>
        <dbReference type="EMBL" id="AVM42915.1"/>
    </source>
</evidence>
<keyword evidence="7" id="KW-0067">ATP-binding</keyword>
<dbReference type="InterPro" id="IPR001312">
    <property type="entry name" value="Hexokinase"/>
</dbReference>
<feature type="domain" description="Hexokinase N-terminal" evidence="10">
    <location>
        <begin position="23"/>
        <end position="205"/>
    </location>
</feature>
<dbReference type="Proteomes" id="UP000237947">
    <property type="component" value="Chromosome"/>
</dbReference>
<protein>
    <submittedName>
        <fullName evidence="12">Hexokinase</fullName>
    </submittedName>
</protein>
<keyword evidence="5" id="KW-0547">Nucleotide-binding</keyword>
<dbReference type="Pfam" id="PF03727">
    <property type="entry name" value="Hexokinase_2"/>
    <property type="match status" value="1"/>
</dbReference>
<dbReference type="InterPro" id="IPR022672">
    <property type="entry name" value="Hexokinase_N"/>
</dbReference>
<name>A0A2S0KPG2_9FIRM</name>
<dbReference type="GO" id="GO:0005524">
    <property type="term" value="F:ATP binding"/>
    <property type="evidence" value="ECO:0007669"/>
    <property type="project" value="UniProtKB-KW"/>
</dbReference>
<dbReference type="GO" id="GO:0001678">
    <property type="term" value="P:intracellular glucose homeostasis"/>
    <property type="evidence" value="ECO:0007669"/>
    <property type="project" value="InterPro"/>
</dbReference>
<keyword evidence="6 12" id="KW-0418">Kinase</keyword>
<comment type="pathway">
    <text evidence="1">Carbohydrate degradation.</text>
</comment>
<dbReference type="AlphaFoldDB" id="A0A2S0KPG2"/>
<dbReference type="GO" id="GO:0006006">
    <property type="term" value="P:glucose metabolic process"/>
    <property type="evidence" value="ECO:0007669"/>
    <property type="project" value="TreeGrafter"/>
</dbReference>
<comment type="catalytic activity">
    <reaction evidence="9">
        <text>D-fructose + ATP = D-fructose 6-phosphate + ADP + H(+)</text>
        <dbReference type="Rhea" id="RHEA:16125"/>
        <dbReference type="ChEBI" id="CHEBI:15378"/>
        <dbReference type="ChEBI" id="CHEBI:30616"/>
        <dbReference type="ChEBI" id="CHEBI:37721"/>
        <dbReference type="ChEBI" id="CHEBI:61527"/>
        <dbReference type="ChEBI" id="CHEBI:456216"/>
        <dbReference type="EC" id="2.7.1.1"/>
    </reaction>
    <physiologicalReaction direction="left-to-right" evidence="9">
        <dbReference type="Rhea" id="RHEA:16126"/>
    </physiologicalReaction>
</comment>
<dbReference type="SUPFAM" id="SSF53067">
    <property type="entry name" value="Actin-like ATPase domain"/>
    <property type="match status" value="2"/>
</dbReference>
<dbReference type="Gene3D" id="3.30.420.40">
    <property type="match status" value="1"/>
</dbReference>
<dbReference type="InterPro" id="IPR043129">
    <property type="entry name" value="ATPase_NBD"/>
</dbReference>
<reference evidence="13" key="1">
    <citation type="submission" date="2018-02" db="EMBL/GenBank/DDBJ databases">
        <authorList>
            <person name="Holder M.E."/>
            <person name="Ajami N.J."/>
            <person name="Petrosino J.F."/>
        </authorList>
    </citation>
    <scope>NUCLEOTIDE SEQUENCE [LARGE SCALE GENOMIC DNA]</scope>
    <source>
        <strain evidence="13">CCUG 47711</strain>
    </source>
</reference>
<dbReference type="GO" id="GO:0005536">
    <property type="term" value="F:D-glucose binding"/>
    <property type="evidence" value="ECO:0007669"/>
    <property type="project" value="InterPro"/>
</dbReference>
<evidence type="ECO:0000256" key="7">
    <source>
        <dbReference type="ARBA" id="ARBA00022840"/>
    </source>
</evidence>
<dbReference type="Gene3D" id="3.40.367.20">
    <property type="match status" value="1"/>
</dbReference>
<evidence type="ECO:0000256" key="9">
    <source>
        <dbReference type="ARBA" id="ARBA00047905"/>
    </source>
</evidence>
<dbReference type="KEGG" id="fsa:C5Q98_06700"/>
<dbReference type="UniPathway" id="UPA00109">
    <property type="reaction ID" value="UER00180"/>
</dbReference>
<dbReference type="GO" id="GO:0005829">
    <property type="term" value="C:cytosol"/>
    <property type="evidence" value="ECO:0007669"/>
    <property type="project" value="TreeGrafter"/>
</dbReference>
<evidence type="ECO:0000256" key="5">
    <source>
        <dbReference type="ARBA" id="ARBA00022741"/>
    </source>
</evidence>
<dbReference type="PROSITE" id="PS51748">
    <property type="entry name" value="HEXOKINASE_2"/>
    <property type="match status" value="1"/>
</dbReference>
<dbReference type="GO" id="GO:0006096">
    <property type="term" value="P:glycolytic process"/>
    <property type="evidence" value="ECO:0007669"/>
    <property type="project" value="UniProtKB-UniPathway"/>
</dbReference>
<proteinExistence type="inferred from homology"/>
<keyword evidence="4" id="KW-0808">Transferase</keyword>
<dbReference type="GO" id="GO:0004340">
    <property type="term" value="F:glucokinase activity"/>
    <property type="evidence" value="ECO:0007669"/>
    <property type="project" value="TreeGrafter"/>
</dbReference>
<evidence type="ECO:0000313" key="13">
    <source>
        <dbReference type="Proteomes" id="UP000237947"/>
    </source>
</evidence>
<dbReference type="EMBL" id="CP027226">
    <property type="protein sequence ID" value="AVM42915.1"/>
    <property type="molecule type" value="Genomic_DNA"/>
</dbReference>
<feature type="domain" description="Hexokinase C-terminal" evidence="11">
    <location>
        <begin position="219"/>
        <end position="446"/>
    </location>
</feature>
<evidence type="ECO:0000256" key="8">
    <source>
        <dbReference type="ARBA" id="ARBA00023152"/>
    </source>
</evidence>
<evidence type="ECO:0000259" key="11">
    <source>
        <dbReference type="Pfam" id="PF03727"/>
    </source>
</evidence>
<evidence type="ECO:0000256" key="6">
    <source>
        <dbReference type="ARBA" id="ARBA00022777"/>
    </source>
</evidence>
<dbReference type="PANTHER" id="PTHR19443">
    <property type="entry name" value="HEXOKINASE"/>
    <property type="match status" value="1"/>
</dbReference>
<evidence type="ECO:0000259" key="10">
    <source>
        <dbReference type="Pfam" id="PF00349"/>
    </source>
</evidence>
<dbReference type="InterPro" id="IPR022673">
    <property type="entry name" value="Hexokinase_C"/>
</dbReference>
<organism evidence="12 13">
    <name type="scientific">Fastidiosipila sanguinis</name>
    <dbReference type="NCBI Taxonomy" id="236753"/>
    <lineage>
        <taxon>Bacteria</taxon>
        <taxon>Bacillati</taxon>
        <taxon>Bacillota</taxon>
        <taxon>Clostridia</taxon>
        <taxon>Eubacteriales</taxon>
        <taxon>Oscillospiraceae</taxon>
        <taxon>Fastidiosipila</taxon>
    </lineage>
</organism>
<evidence type="ECO:0000256" key="2">
    <source>
        <dbReference type="ARBA" id="ARBA00005007"/>
    </source>
</evidence>
<keyword evidence="8" id="KW-0324">Glycolysis</keyword>
<evidence type="ECO:0000256" key="1">
    <source>
        <dbReference type="ARBA" id="ARBA00004921"/>
    </source>
</evidence>
<dbReference type="Pfam" id="PF00349">
    <property type="entry name" value="Hexokinase_1"/>
    <property type="match status" value="1"/>
</dbReference>
<sequence>MNIRKYRRLIMGRVEVEAFFKERQMWAEDLDMEAELEKFIESMHAGLRGSVPPESMRMIPTYLTVGEEFTTNDPVIVMDAGGTNFRICLTQFNEHGETEISQFRQATMPGSNGEISAKEFYGFIADQLAPFLKYSRKIGFCFSYACDMLPSHDGRLINFTKEIQIPEAIGTVVGEEIMKVLEERGHKTDDIHFVMLNDTVAALLGGFSGGGSKQYSGYAGIILGTGINSAYIEQNSNINKLEGKLNPLGNMIINMESGDYSVSSRSPIDIEIDKATNVPGAQLMEKMISGRYLGLQVLYAVREAVADANLFSDFFKENFAEVYDLESAELTEFVEEPYGPGILSQCCANELDRENLYYIIDNIFERAAMLVTVIVAGIHIQTGVGKNPVRPLAITMEGSTFYKANLLREKIKYHIQQFVNKKYGFYNEFLQVENANVIGSALAALMNE</sequence>
<gene>
    <name evidence="12" type="ORF">C5Q98_06700</name>
</gene>
<evidence type="ECO:0000256" key="4">
    <source>
        <dbReference type="ARBA" id="ARBA00022679"/>
    </source>
</evidence>
<dbReference type="PRINTS" id="PR00475">
    <property type="entry name" value="HEXOKINASE"/>
</dbReference>
<accession>A0A2S0KPG2</accession>
<comment type="pathway">
    <text evidence="2">Carbohydrate metabolism.</text>
</comment>
<keyword evidence="13" id="KW-1185">Reference proteome</keyword>
<evidence type="ECO:0000256" key="3">
    <source>
        <dbReference type="ARBA" id="ARBA00009225"/>
    </source>
</evidence>
<dbReference type="PANTHER" id="PTHR19443:SF16">
    <property type="entry name" value="HEXOKINASE TYPE 1-RELATED"/>
    <property type="match status" value="1"/>
</dbReference>